<protein>
    <submittedName>
        <fullName evidence="3">Glycosyltransferase involved in cell wall biosynthesis</fullName>
    </submittedName>
</protein>
<dbReference type="RefSeq" id="WP_106228039.1">
    <property type="nucleotide sequence ID" value="NZ_PVTV01000015.1"/>
</dbReference>
<keyword evidence="3" id="KW-0808">Transferase</keyword>
<dbReference type="PANTHER" id="PTHR12526">
    <property type="entry name" value="GLYCOSYLTRANSFERASE"/>
    <property type="match status" value="1"/>
</dbReference>
<evidence type="ECO:0000313" key="4">
    <source>
        <dbReference type="Proteomes" id="UP000238308"/>
    </source>
</evidence>
<dbReference type="Pfam" id="PF00534">
    <property type="entry name" value="Glycos_transf_1"/>
    <property type="match status" value="1"/>
</dbReference>
<evidence type="ECO:0000259" key="1">
    <source>
        <dbReference type="Pfam" id="PF00534"/>
    </source>
</evidence>
<feature type="domain" description="Glycosyltransferase subfamily 4-like N-terminal" evidence="2">
    <location>
        <begin position="18"/>
        <end position="165"/>
    </location>
</feature>
<dbReference type="GO" id="GO:0016757">
    <property type="term" value="F:glycosyltransferase activity"/>
    <property type="evidence" value="ECO:0007669"/>
    <property type="project" value="InterPro"/>
</dbReference>
<dbReference type="Gene3D" id="3.40.50.2000">
    <property type="entry name" value="Glycogen Phosphorylase B"/>
    <property type="match status" value="2"/>
</dbReference>
<dbReference type="SUPFAM" id="SSF53756">
    <property type="entry name" value="UDP-Glycosyltransferase/glycogen phosphorylase"/>
    <property type="match status" value="1"/>
</dbReference>
<sequence length="378" mass="41766">MQAKRTLRIIHSEAATSFGGQEHRIFKEMVAMRDRGHYLEAICQPDAELTQKLRDAGFIVHTLYMDGLINIIKGIFQIRRILRTGNFDVLNTHSRQDTLIAAAAGRLAKIPLIVRTRHLASKIGSLLTYTWLPHRISTVSEYVRQQVIARGIASELVETIYTGVVLAPPVEKSSLRRELGLSAKDTVVGCVAVMRPNKGHHYLLDAIEPILQSQKNVHLVLVGGGSPLMEALQERVKAAGLAAQVHFMGTRKDVPNLLAGFDFFALATQLEALGTVFVEAASSGLAVIGTDVGGVREMMIPGVTGLLVPPQDTDALRLAIQTLVDHPDVRLRMGQIGAERIWKDGIFTTERLGQRTEEVYLKWLQDLGFIKFEDQILS</sequence>
<name>A0A2T0XDQ1_9BURK</name>
<dbReference type="InterPro" id="IPR028098">
    <property type="entry name" value="Glyco_trans_4-like_N"/>
</dbReference>
<proteinExistence type="predicted"/>
<evidence type="ECO:0000313" key="3">
    <source>
        <dbReference type="EMBL" id="PRY97052.1"/>
    </source>
</evidence>
<dbReference type="EMBL" id="PVTV01000015">
    <property type="protein sequence ID" value="PRY97052.1"/>
    <property type="molecule type" value="Genomic_DNA"/>
</dbReference>
<dbReference type="Proteomes" id="UP000238308">
    <property type="component" value="Unassembled WGS sequence"/>
</dbReference>
<dbReference type="AlphaFoldDB" id="A0A2T0XDQ1"/>
<dbReference type="InterPro" id="IPR001296">
    <property type="entry name" value="Glyco_trans_1"/>
</dbReference>
<feature type="domain" description="Glycosyl transferase family 1" evidence="1">
    <location>
        <begin position="174"/>
        <end position="339"/>
    </location>
</feature>
<dbReference type="Pfam" id="PF13439">
    <property type="entry name" value="Glyco_transf_4"/>
    <property type="match status" value="1"/>
</dbReference>
<accession>A0A2T0XDQ1</accession>
<evidence type="ECO:0000259" key="2">
    <source>
        <dbReference type="Pfam" id="PF13439"/>
    </source>
</evidence>
<keyword evidence="4" id="KW-1185">Reference proteome</keyword>
<dbReference type="PANTHER" id="PTHR12526:SF638">
    <property type="entry name" value="SPORE COAT PROTEIN SA"/>
    <property type="match status" value="1"/>
</dbReference>
<reference evidence="3 4" key="1">
    <citation type="submission" date="2018-03" db="EMBL/GenBank/DDBJ databases">
        <title>Genomic Encyclopedia of Type Strains, Phase III (KMG-III): the genomes of soil and plant-associated and newly described type strains.</title>
        <authorList>
            <person name="Whitman W."/>
        </authorList>
    </citation>
    <scope>NUCLEOTIDE SEQUENCE [LARGE SCALE GENOMIC DNA]</scope>
    <source>
        <strain evidence="3 4">MWH-P2sevCIIIb</strain>
    </source>
</reference>
<dbReference type="CDD" id="cd03801">
    <property type="entry name" value="GT4_PimA-like"/>
    <property type="match status" value="1"/>
</dbReference>
<dbReference type="OrthoDB" id="9805661at2"/>
<comment type="caution">
    <text evidence="3">The sequence shown here is derived from an EMBL/GenBank/DDBJ whole genome shotgun (WGS) entry which is preliminary data.</text>
</comment>
<gene>
    <name evidence="3" type="ORF">BCM14_2191</name>
</gene>
<organism evidence="3 4">
    <name type="scientific">Jezberella montanilacus</name>
    <dbReference type="NCBI Taxonomy" id="323426"/>
    <lineage>
        <taxon>Bacteria</taxon>
        <taxon>Pseudomonadati</taxon>
        <taxon>Pseudomonadota</taxon>
        <taxon>Betaproteobacteria</taxon>
        <taxon>Burkholderiales</taxon>
        <taxon>Alcaligenaceae</taxon>
        <taxon>Jezberella</taxon>
    </lineage>
</organism>